<protein>
    <recommendedName>
        <fullName evidence="6">NACHT domain-containing protein</fullName>
    </recommendedName>
</protein>
<evidence type="ECO:0008006" key="6">
    <source>
        <dbReference type="Google" id="ProtNLM"/>
    </source>
</evidence>
<reference evidence="4 5" key="1">
    <citation type="submission" date="2017-06" db="EMBL/GenBank/DDBJ databases">
        <title>Comparative genomic analysis of Ambrosia Fusariam Clade fungi.</title>
        <authorList>
            <person name="Stajich J.E."/>
            <person name="Carrillo J."/>
            <person name="Kijimoto T."/>
            <person name="Eskalen A."/>
            <person name="O'Donnell K."/>
            <person name="Kasson M."/>
        </authorList>
    </citation>
    <scope>NUCLEOTIDE SEQUENCE [LARGE SCALE GENOMIC DNA]</scope>
    <source>
        <strain evidence="4 5">UCR1854</strain>
    </source>
</reference>
<dbReference type="AlphaFoldDB" id="A0A430KY45"/>
<evidence type="ECO:0000259" key="2">
    <source>
        <dbReference type="Pfam" id="PF24883"/>
    </source>
</evidence>
<evidence type="ECO:0000313" key="4">
    <source>
        <dbReference type="EMBL" id="RTE68396.1"/>
    </source>
</evidence>
<dbReference type="InterPro" id="IPR056884">
    <property type="entry name" value="NPHP3-like_N"/>
</dbReference>
<keyword evidence="5" id="KW-1185">Reference proteome</keyword>
<accession>A0A430KY45</accession>
<feature type="domain" description="Nephrocystin 3-like N-terminal" evidence="2">
    <location>
        <begin position="20"/>
        <end position="134"/>
    </location>
</feature>
<evidence type="ECO:0000256" key="1">
    <source>
        <dbReference type="ARBA" id="ARBA00022737"/>
    </source>
</evidence>
<dbReference type="Pfam" id="PF25053">
    <property type="entry name" value="DUF7791"/>
    <property type="match status" value="1"/>
</dbReference>
<dbReference type="EMBL" id="MIKF01000879">
    <property type="protein sequence ID" value="RTE68396.1"/>
    <property type="molecule type" value="Genomic_DNA"/>
</dbReference>
<dbReference type="InterPro" id="IPR056693">
    <property type="entry name" value="DUF7791"/>
</dbReference>
<keyword evidence="1" id="KW-0677">Repeat</keyword>
<dbReference type="Pfam" id="PF24883">
    <property type="entry name" value="NPHP3_N"/>
    <property type="match status" value="1"/>
</dbReference>
<dbReference type="PANTHER" id="PTHR10039:SF5">
    <property type="entry name" value="NACHT DOMAIN-CONTAINING PROTEIN"/>
    <property type="match status" value="1"/>
</dbReference>
<gene>
    <name evidence="4" type="ORF">BHE90_017226</name>
</gene>
<evidence type="ECO:0000259" key="3">
    <source>
        <dbReference type="Pfam" id="PF25053"/>
    </source>
</evidence>
<sequence length="651" mass="73809">MKYLRTHKETKGKLQEWAQEDRLVLGLLRGLIYQILRQCPELIQQIYPEVGHLPRYGRLGDDGDENFLIPSPPTSVPGLLAILRNACDLLISSHARLCFFIDGLDEYEGKPSDIIELIGVLRSMPNVKICASSRPWNEFEHSFGQGGSQKLYMQELTKNDIRNYEKDEQGAELIHEIIEAARGVFLWVVLVVRSFQEGLTNGDRIVDLQKRLRHLPRDLNEYFEKILLSDVAEFYRPQSARIFTATLKAQERLPLMAYWYMDQEDPKYAFGLDVGPLSLQKTNLRLKQTRKRLNACCKGLLEVHFLSKDGVLDMLPSSILFGWKVDFLHRTVKDFLVNPETEAFLSCWSPQQNLDVDMSICSALLSLIKTVPQEREYFELSGGVPALLHLFFLHSRALNDNPDCEVTSLARLLDNLDATLIGHDQEIGQHVYSNALYALLTQEGFAESCGLMKYHVQFLHVCVRFGLSRYVDKKLNSSSLTCEAATARVRILLRLALRDTDHVMVRLLLRKGTDPNASVKGGTNWTLFLNDIHTKWGPSVHSKPNESGLYHCVQDLLEHGADPKAEICVGPVTLSAHNVLQGTLVPEHMALIEYFFTDPVGASHIAPKVSIPEDSQDMTKEDVGVKEQKRQRSNIRQMIVAKLERLGHQSG</sequence>
<feature type="domain" description="DUF7791" evidence="3">
    <location>
        <begin position="231"/>
        <end position="374"/>
    </location>
</feature>
<dbReference type="Proteomes" id="UP000287124">
    <property type="component" value="Unassembled WGS sequence"/>
</dbReference>
<organism evidence="4 5">
    <name type="scientific">Fusarium euwallaceae</name>
    <dbReference type="NCBI Taxonomy" id="1147111"/>
    <lineage>
        <taxon>Eukaryota</taxon>
        <taxon>Fungi</taxon>
        <taxon>Dikarya</taxon>
        <taxon>Ascomycota</taxon>
        <taxon>Pezizomycotina</taxon>
        <taxon>Sordariomycetes</taxon>
        <taxon>Hypocreomycetidae</taxon>
        <taxon>Hypocreales</taxon>
        <taxon>Nectriaceae</taxon>
        <taxon>Fusarium</taxon>
        <taxon>Fusarium solani species complex</taxon>
    </lineage>
</organism>
<dbReference type="InterPro" id="IPR036770">
    <property type="entry name" value="Ankyrin_rpt-contain_sf"/>
</dbReference>
<dbReference type="Gene3D" id="1.25.40.20">
    <property type="entry name" value="Ankyrin repeat-containing domain"/>
    <property type="match status" value="1"/>
</dbReference>
<evidence type="ECO:0000313" key="5">
    <source>
        <dbReference type="Proteomes" id="UP000287124"/>
    </source>
</evidence>
<proteinExistence type="predicted"/>
<name>A0A430KY45_9HYPO</name>
<comment type="caution">
    <text evidence="4">The sequence shown here is derived from an EMBL/GenBank/DDBJ whole genome shotgun (WGS) entry which is preliminary data.</text>
</comment>
<dbReference type="PANTHER" id="PTHR10039">
    <property type="entry name" value="AMELOGENIN"/>
    <property type="match status" value="1"/>
</dbReference>